<feature type="non-terminal residue" evidence="2">
    <location>
        <position position="177"/>
    </location>
</feature>
<name>A0AA86W4X0_9FABA</name>
<organism evidence="2 3">
    <name type="scientific">Sphenostylis stenocarpa</name>
    <dbReference type="NCBI Taxonomy" id="92480"/>
    <lineage>
        <taxon>Eukaryota</taxon>
        <taxon>Viridiplantae</taxon>
        <taxon>Streptophyta</taxon>
        <taxon>Embryophyta</taxon>
        <taxon>Tracheophyta</taxon>
        <taxon>Spermatophyta</taxon>
        <taxon>Magnoliopsida</taxon>
        <taxon>eudicotyledons</taxon>
        <taxon>Gunneridae</taxon>
        <taxon>Pentapetalae</taxon>
        <taxon>rosids</taxon>
        <taxon>fabids</taxon>
        <taxon>Fabales</taxon>
        <taxon>Fabaceae</taxon>
        <taxon>Papilionoideae</taxon>
        <taxon>50 kb inversion clade</taxon>
        <taxon>NPAAA clade</taxon>
        <taxon>indigoferoid/millettioid clade</taxon>
        <taxon>Phaseoleae</taxon>
        <taxon>Sphenostylis</taxon>
    </lineage>
</organism>
<reference evidence="2" key="1">
    <citation type="submission" date="2023-10" db="EMBL/GenBank/DDBJ databases">
        <authorList>
            <person name="Domelevo Entfellner J.-B."/>
        </authorList>
    </citation>
    <scope>NUCLEOTIDE SEQUENCE</scope>
</reference>
<keyword evidence="1" id="KW-0812">Transmembrane</keyword>
<evidence type="ECO:0000313" key="3">
    <source>
        <dbReference type="Proteomes" id="UP001189624"/>
    </source>
</evidence>
<dbReference type="EMBL" id="OY731408">
    <property type="protein sequence ID" value="CAJ1978657.1"/>
    <property type="molecule type" value="Genomic_DNA"/>
</dbReference>
<accession>A0AA86W4X0</accession>
<keyword evidence="1" id="KW-0472">Membrane</keyword>
<dbReference type="Gramene" id="rna-AYBTSS11_LOCUS30854">
    <property type="protein sequence ID" value="CAJ1978657.1"/>
    <property type="gene ID" value="gene-AYBTSS11_LOCUS30854"/>
</dbReference>
<evidence type="ECO:0000256" key="1">
    <source>
        <dbReference type="SAM" id="Phobius"/>
    </source>
</evidence>
<dbReference type="Proteomes" id="UP001189624">
    <property type="component" value="Chromosome 11"/>
</dbReference>
<protein>
    <submittedName>
        <fullName evidence="2">Uncharacterized protein</fullName>
    </submittedName>
</protein>
<feature type="transmembrane region" description="Helical" evidence="1">
    <location>
        <begin position="158"/>
        <end position="176"/>
    </location>
</feature>
<proteinExistence type="predicted"/>
<feature type="transmembrane region" description="Helical" evidence="1">
    <location>
        <begin position="121"/>
        <end position="146"/>
    </location>
</feature>
<evidence type="ECO:0000313" key="2">
    <source>
        <dbReference type="EMBL" id="CAJ1978657.1"/>
    </source>
</evidence>
<keyword evidence="1" id="KW-1133">Transmembrane helix</keyword>
<gene>
    <name evidence="2" type="ORF">AYBTSS11_LOCUS30854</name>
</gene>
<sequence>MKRSESTSGLHAACTRARTDGWLWLRNNGLNLSKLGCLTGSTVIKSVEGRPYWEPTHCLCCNVEVTMMCLTNVQAKLREQNGWPTIKALALITAASPKVACEEGKCEFCPPPSFGGVELTWILTLFGETFLGLIIWPALISQTLVLKSYNIRGLPLKTVPCVVVFCPYIIPLSFLTK</sequence>
<dbReference type="AlphaFoldDB" id="A0AA86W4X0"/>
<keyword evidence="3" id="KW-1185">Reference proteome</keyword>